<accession>A0AAN6UI48</accession>
<evidence type="ECO:0008006" key="4">
    <source>
        <dbReference type="Google" id="ProtNLM"/>
    </source>
</evidence>
<comment type="caution">
    <text evidence="2">The sequence shown here is derived from an EMBL/GenBank/DDBJ whole genome shotgun (WGS) entry which is preliminary data.</text>
</comment>
<name>A0AAN6UI48_9PEZI</name>
<feature type="compositionally biased region" description="Polar residues" evidence="1">
    <location>
        <begin position="47"/>
        <end position="64"/>
    </location>
</feature>
<organism evidence="2 3">
    <name type="scientific">Trichocladium antarcticum</name>
    <dbReference type="NCBI Taxonomy" id="1450529"/>
    <lineage>
        <taxon>Eukaryota</taxon>
        <taxon>Fungi</taxon>
        <taxon>Dikarya</taxon>
        <taxon>Ascomycota</taxon>
        <taxon>Pezizomycotina</taxon>
        <taxon>Sordariomycetes</taxon>
        <taxon>Sordariomycetidae</taxon>
        <taxon>Sordariales</taxon>
        <taxon>Chaetomiaceae</taxon>
        <taxon>Trichocladium</taxon>
    </lineage>
</organism>
<dbReference type="Proteomes" id="UP001304895">
    <property type="component" value="Unassembled WGS sequence"/>
</dbReference>
<evidence type="ECO:0000313" key="2">
    <source>
        <dbReference type="EMBL" id="KAK4132076.1"/>
    </source>
</evidence>
<gene>
    <name evidence="2" type="ORF">BT67DRAFT_134665</name>
</gene>
<feature type="region of interest" description="Disordered" evidence="1">
    <location>
        <begin position="47"/>
        <end position="68"/>
    </location>
</feature>
<feature type="compositionally biased region" description="Basic and acidic residues" evidence="1">
    <location>
        <begin position="187"/>
        <end position="196"/>
    </location>
</feature>
<evidence type="ECO:0000256" key="1">
    <source>
        <dbReference type="SAM" id="MobiDB-lite"/>
    </source>
</evidence>
<dbReference type="AlphaFoldDB" id="A0AAN6UI48"/>
<feature type="compositionally biased region" description="Basic and acidic residues" evidence="1">
    <location>
        <begin position="205"/>
        <end position="219"/>
    </location>
</feature>
<dbReference type="EMBL" id="MU853420">
    <property type="protein sequence ID" value="KAK4132076.1"/>
    <property type="molecule type" value="Genomic_DNA"/>
</dbReference>
<feature type="region of interest" description="Disordered" evidence="1">
    <location>
        <begin position="161"/>
        <end position="236"/>
    </location>
</feature>
<reference evidence="2" key="2">
    <citation type="submission" date="2023-05" db="EMBL/GenBank/DDBJ databases">
        <authorList>
            <consortium name="Lawrence Berkeley National Laboratory"/>
            <person name="Steindorff A."/>
            <person name="Hensen N."/>
            <person name="Bonometti L."/>
            <person name="Westerberg I."/>
            <person name="Brannstrom I.O."/>
            <person name="Guillou S."/>
            <person name="Cros-Aarteil S."/>
            <person name="Calhoun S."/>
            <person name="Haridas S."/>
            <person name="Kuo A."/>
            <person name="Mondo S."/>
            <person name="Pangilinan J."/>
            <person name="Riley R."/>
            <person name="Labutti K."/>
            <person name="Andreopoulos B."/>
            <person name="Lipzen A."/>
            <person name="Chen C."/>
            <person name="Yanf M."/>
            <person name="Daum C."/>
            <person name="Ng V."/>
            <person name="Clum A."/>
            <person name="Ohm R."/>
            <person name="Martin F."/>
            <person name="Silar P."/>
            <person name="Natvig D."/>
            <person name="Lalanne C."/>
            <person name="Gautier V."/>
            <person name="Ament-Velasquez S.L."/>
            <person name="Kruys A."/>
            <person name="Hutchinson M.I."/>
            <person name="Powell A.J."/>
            <person name="Barry K."/>
            <person name="Miller A.N."/>
            <person name="Grigoriev I.V."/>
            <person name="Debuchy R."/>
            <person name="Gladieux P."/>
            <person name="Thoren M.H."/>
            <person name="Johannesson H."/>
        </authorList>
    </citation>
    <scope>NUCLEOTIDE SEQUENCE</scope>
    <source>
        <strain evidence="2">CBS 123565</strain>
    </source>
</reference>
<reference evidence="2" key="1">
    <citation type="journal article" date="2023" name="Mol. Phylogenet. Evol.">
        <title>Genome-scale phylogeny and comparative genomics of the fungal order Sordariales.</title>
        <authorList>
            <person name="Hensen N."/>
            <person name="Bonometti L."/>
            <person name="Westerberg I."/>
            <person name="Brannstrom I.O."/>
            <person name="Guillou S."/>
            <person name="Cros-Aarteil S."/>
            <person name="Calhoun S."/>
            <person name="Haridas S."/>
            <person name="Kuo A."/>
            <person name="Mondo S."/>
            <person name="Pangilinan J."/>
            <person name="Riley R."/>
            <person name="LaButti K."/>
            <person name="Andreopoulos B."/>
            <person name="Lipzen A."/>
            <person name="Chen C."/>
            <person name="Yan M."/>
            <person name="Daum C."/>
            <person name="Ng V."/>
            <person name="Clum A."/>
            <person name="Steindorff A."/>
            <person name="Ohm R.A."/>
            <person name="Martin F."/>
            <person name="Silar P."/>
            <person name="Natvig D.O."/>
            <person name="Lalanne C."/>
            <person name="Gautier V."/>
            <person name="Ament-Velasquez S.L."/>
            <person name="Kruys A."/>
            <person name="Hutchinson M.I."/>
            <person name="Powell A.J."/>
            <person name="Barry K."/>
            <person name="Miller A.N."/>
            <person name="Grigoriev I.V."/>
            <person name="Debuchy R."/>
            <person name="Gladieux P."/>
            <person name="Hiltunen Thoren M."/>
            <person name="Johannesson H."/>
        </authorList>
    </citation>
    <scope>NUCLEOTIDE SEQUENCE</scope>
    <source>
        <strain evidence="2">CBS 123565</strain>
    </source>
</reference>
<proteinExistence type="predicted"/>
<protein>
    <recommendedName>
        <fullName evidence="4">HNH nuclease domain-containing protein</fullName>
    </recommendedName>
</protein>
<evidence type="ECO:0000313" key="3">
    <source>
        <dbReference type="Proteomes" id="UP001304895"/>
    </source>
</evidence>
<sequence>MSRYGVNTVVDIDDPANRIPLRSDVHMCLDAWAFVLAPKISGALSTTDTQGARANSIPSPADGTQQQQQQAEYAVHTLAGADPMFSRLHHDIRLPLWRLTSSSREFLYARFALNILMAVKAFVTAGQRRRVARFRVVEDDRGPELVEEDLDGPALFALYGAGKSRSASPPKRRRGEGSDGSGGQQRAEQEGDRSSEDQGEDDDGVWERYVRDIEEEQRGRPRKKARRGSGSWEDGVAYCSYTGPLQVFV</sequence>
<keyword evidence="3" id="KW-1185">Reference proteome</keyword>